<gene>
    <name evidence="2" type="ORF">JZ751_006154</name>
</gene>
<keyword evidence="3" id="KW-1185">Reference proteome</keyword>
<feature type="region of interest" description="Disordered" evidence="1">
    <location>
        <begin position="162"/>
        <end position="199"/>
    </location>
</feature>
<protein>
    <submittedName>
        <fullName evidence="2">Uncharacterized protein</fullName>
    </submittedName>
</protein>
<evidence type="ECO:0000313" key="3">
    <source>
        <dbReference type="Proteomes" id="UP000824540"/>
    </source>
</evidence>
<dbReference type="EMBL" id="JAFBMS010000131">
    <property type="protein sequence ID" value="KAG9335013.1"/>
    <property type="molecule type" value="Genomic_DNA"/>
</dbReference>
<reference evidence="2" key="1">
    <citation type="thesis" date="2021" institute="BYU ScholarsArchive" country="Provo, UT, USA">
        <title>Applications of and Algorithms for Genome Assembly and Genomic Analyses with an Emphasis on Marine Teleosts.</title>
        <authorList>
            <person name="Pickett B.D."/>
        </authorList>
    </citation>
    <scope>NUCLEOTIDE SEQUENCE</scope>
    <source>
        <strain evidence="2">HI-2016</strain>
    </source>
</reference>
<dbReference type="AlphaFoldDB" id="A0A8T2N471"/>
<dbReference type="Proteomes" id="UP000824540">
    <property type="component" value="Unassembled WGS sequence"/>
</dbReference>
<evidence type="ECO:0000256" key="1">
    <source>
        <dbReference type="SAM" id="MobiDB-lite"/>
    </source>
</evidence>
<organism evidence="2 3">
    <name type="scientific">Albula glossodonta</name>
    <name type="common">roundjaw bonefish</name>
    <dbReference type="NCBI Taxonomy" id="121402"/>
    <lineage>
        <taxon>Eukaryota</taxon>
        <taxon>Metazoa</taxon>
        <taxon>Chordata</taxon>
        <taxon>Craniata</taxon>
        <taxon>Vertebrata</taxon>
        <taxon>Euteleostomi</taxon>
        <taxon>Actinopterygii</taxon>
        <taxon>Neopterygii</taxon>
        <taxon>Teleostei</taxon>
        <taxon>Albuliformes</taxon>
        <taxon>Albulidae</taxon>
        <taxon>Albula</taxon>
    </lineage>
</organism>
<comment type="caution">
    <text evidence="2">The sequence shown here is derived from an EMBL/GenBank/DDBJ whole genome shotgun (WGS) entry which is preliminary data.</text>
</comment>
<feature type="compositionally biased region" description="Polar residues" evidence="1">
    <location>
        <begin position="182"/>
        <end position="194"/>
    </location>
</feature>
<accession>A0A8T2N471</accession>
<name>A0A8T2N471_9TELE</name>
<sequence>MCPLRSESGVGDGEGEGCFIPMESSPSCDVTNGSFGWAGGHVPGTEARGQAVMGSSLSCSLRNASGLTAADLAHAQGFQECAQLLSNAQNQLNQLNGFCHNGAVNGGSLHAPARSLFNGAPSRKRSLDCMESNHIKKARTDGLDSPMNMFSGAEGELESMNMEPAPVMPGSGGSGPFPFSPNGTESPQDQTAAENGSPAPKELEIFTVASMQIPKMMLIIQNGDIPFVSRMFGNRGRGADFFCCR</sequence>
<evidence type="ECO:0000313" key="2">
    <source>
        <dbReference type="EMBL" id="KAG9335013.1"/>
    </source>
</evidence>
<proteinExistence type="predicted"/>
<dbReference type="OrthoDB" id="8959820at2759"/>